<protein>
    <submittedName>
        <fullName evidence="6">LysR family transcriptional regulator</fullName>
    </submittedName>
</protein>
<dbReference type="Pfam" id="PF00126">
    <property type="entry name" value="HTH_1"/>
    <property type="match status" value="1"/>
</dbReference>
<organism evidence="6 7">
    <name type="scientific">Photobacterium rosenbergii</name>
    <dbReference type="NCBI Taxonomy" id="294936"/>
    <lineage>
        <taxon>Bacteria</taxon>
        <taxon>Pseudomonadati</taxon>
        <taxon>Pseudomonadota</taxon>
        <taxon>Gammaproteobacteria</taxon>
        <taxon>Vibrionales</taxon>
        <taxon>Vibrionaceae</taxon>
        <taxon>Photobacterium</taxon>
    </lineage>
</organism>
<accession>A0ABU3ZGU3</accession>
<dbReference type="Pfam" id="PF03466">
    <property type="entry name" value="LysR_substrate"/>
    <property type="match status" value="1"/>
</dbReference>
<dbReference type="EMBL" id="JAWJZI010000003">
    <property type="protein sequence ID" value="MDV5169257.1"/>
    <property type="molecule type" value="Genomic_DNA"/>
</dbReference>
<reference evidence="6 7" key="1">
    <citation type="submission" date="2023-10" db="EMBL/GenBank/DDBJ databases">
        <title>Marine bacteria isolated from horseshoe crab.</title>
        <authorList>
            <person name="Cheng T.H."/>
        </authorList>
    </citation>
    <scope>NUCLEOTIDE SEQUENCE [LARGE SCALE GENOMIC DNA]</scope>
    <source>
        <strain evidence="6 7">HSC6</strain>
    </source>
</reference>
<evidence type="ECO:0000256" key="1">
    <source>
        <dbReference type="ARBA" id="ARBA00009437"/>
    </source>
</evidence>
<dbReference type="InterPro" id="IPR036390">
    <property type="entry name" value="WH_DNA-bd_sf"/>
</dbReference>
<keyword evidence="2" id="KW-0805">Transcription regulation</keyword>
<dbReference type="InterPro" id="IPR036388">
    <property type="entry name" value="WH-like_DNA-bd_sf"/>
</dbReference>
<sequence>MDNRQIFNKIMKIEDLQVLLKVAELQSITAAANQLDISSSAASVAVKRIEQALGAQIFVRTTRQLRLTPEAERYLPLCQQALDLLQQGQNLIHEEQQTIGGELRIAVSSEMGRNLMKDLLNKVMETHPLLTLRLHASDSRTDFYRDGVDVALRAMTKGAVQESNLYGFKICNIPHVICASSYYLEQHGEPRTPAELPQHNALLYKLYEVVHDTWEVYESERQYKIKLTSNRAANDGDIVRRWCIDGVGIAKKSAIDVGDDLLNGRLQRILTGYHIPNTEMWLMLPSRQLISPAVRLIRDELKVVISTLRQRLIDEKLLTEQEWPIDD</sequence>
<gene>
    <name evidence="6" type="ORF">R2X38_09640</name>
</gene>
<dbReference type="SUPFAM" id="SSF46785">
    <property type="entry name" value="Winged helix' DNA-binding domain"/>
    <property type="match status" value="1"/>
</dbReference>
<dbReference type="Proteomes" id="UP001186452">
    <property type="component" value="Unassembled WGS sequence"/>
</dbReference>
<evidence type="ECO:0000259" key="5">
    <source>
        <dbReference type="PROSITE" id="PS50931"/>
    </source>
</evidence>
<evidence type="ECO:0000313" key="6">
    <source>
        <dbReference type="EMBL" id="MDV5169257.1"/>
    </source>
</evidence>
<keyword evidence="3" id="KW-0238">DNA-binding</keyword>
<keyword evidence="7" id="KW-1185">Reference proteome</keyword>
<name>A0ABU3ZGU3_9GAMM</name>
<dbReference type="PANTHER" id="PTHR30537">
    <property type="entry name" value="HTH-TYPE TRANSCRIPTIONAL REGULATOR"/>
    <property type="match status" value="1"/>
</dbReference>
<comment type="caution">
    <text evidence="6">The sequence shown here is derived from an EMBL/GenBank/DDBJ whole genome shotgun (WGS) entry which is preliminary data.</text>
</comment>
<feature type="domain" description="HTH lysR-type" evidence="5">
    <location>
        <begin position="11"/>
        <end position="68"/>
    </location>
</feature>
<proteinExistence type="inferred from homology"/>
<evidence type="ECO:0000256" key="2">
    <source>
        <dbReference type="ARBA" id="ARBA00023015"/>
    </source>
</evidence>
<keyword evidence="4" id="KW-0804">Transcription</keyword>
<dbReference type="InterPro" id="IPR005119">
    <property type="entry name" value="LysR_subst-bd"/>
</dbReference>
<dbReference type="InterPro" id="IPR000847">
    <property type="entry name" value="LysR_HTH_N"/>
</dbReference>
<dbReference type="CDD" id="cd08422">
    <property type="entry name" value="PBP2_CrgA_like"/>
    <property type="match status" value="1"/>
</dbReference>
<dbReference type="Gene3D" id="1.10.10.10">
    <property type="entry name" value="Winged helix-like DNA-binding domain superfamily/Winged helix DNA-binding domain"/>
    <property type="match status" value="1"/>
</dbReference>
<dbReference type="SUPFAM" id="SSF53850">
    <property type="entry name" value="Periplasmic binding protein-like II"/>
    <property type="match status" value="1"/>
</dbReference>
<dbReference type="RefSeq" id="WP_317522015.1">
    <property type="nucleotide sequence ID" value="NZ_JAWJZI010000003.1"/>
</dbReference>
<dbReference type="Gene3D" id="3.40.190.290">
    <property type="match status" value="1"/>
</dbReference>
<evidence type="ECO:0000256" key="4">
    <source>
        <dbReference type="ARBA" id="ARBA00023163"/>
    </source>
</evidence>
<evidence type="ECO:0000313" key="7">
    <source>
        <dbReference type="Proteomes" id="UP001186452"/>
    </source>
</evidence>
<comment type="similarity">
    <text evidence="1">Belongs to the LysR transcriptional regulatory family.</text>
</comment>
<evidence type="ECO:0000256" key="3">
    <source>
        <dbReference type="ARBA" id="ARBA00023125"/>
    </source>
</evidence>
<dbReference type="InterPro" id="IPR058163">
    <property type="entry name" value="LysR-type_TF_proteobact-type"/>
</dbReference>
<dbReference type="PROSITE" id="PS50931">
    <property type="entry name" value="HTH_LYSR"/>
    <property type="match status" value="1"/>
</dbReference>
<dbReference type="PANTHER" id="PTHR30537:SF21">
    <property type="entry name" value="HTH-TYPE TRANSCRIPTIONAL REGULATOR SINR-RELATED"/>
    <property type="match status" value="1"/>
</dbReference>